<dbReference type="AlphaFoldDB" id="A0A0N0BJS5"/>
<keyword evidence="2" id="KW-1185">Reference proteome</keyword>
<evidence type="ECO:0000313" key="1">
    <source>
        <dbReference type="EMBL" id="KOX79448.1"/>
    </source>
</evidence>
<organism evidence="1 2">
    <name type="scientific">Melipona quadrifasciata</name>
    <dbReference type="NCBI Taxonomy" id="166423"/>
    <lineage>
        <taxon>Eukaryota</taxon>
        <taxon>Metazoa</taxon>
        <taxon>Ecdysozoa</taxon>
        <taxon>Arthropoda</taxon>
        <taxon>Hexapoda</taxon>
        <taxon>Insecta</taxon>
        <taxon>Pterygota</taxon>
        <taxon>Neoptera</taxon>
        <taxon>Endopterygota</taxon>
        <taxon>Hymenoptera</taxon>
        <taxon>Apocrita</taxon>
        <taxon>Aculeata</taxon>
        <taxon>Apoidea</taxon>
        <taxon>Anthophila</taxon>
        <taxon>Apidae</taxon>
        <taxon>Melipona</taxon>
    </lineage>
</organism>
<evidence type="ECO:0000313" key="2">
    <source>
        <dbReference type="Proteomes" id="UP000053105"/>
    </source>
</evidence>
<proteinExistence type="predicted"/>
<protein>
    <submittedName>
        <fullName evidence="1">Uncharacterized protein</fullName>
    </submittedName>
</protein>
<dbReference type="Proteomes" id="UP000053105">
    <property type="component" value="Unassembled WGS sequence"/>
</dbReference>
<accession>A0A0N0BJS5</accession>
<dbReference type="EMBL" id="KQ435711">
    <property type="protein sequence ID" value="KOX79448.1"/>
    <property type="molecule type" value="Genomic_DNA"/>
</dbReference>
<name>A0A0N0BJS5_9HYME</name>
<sequence length="81" mass="8500">MNYLLQLLCIIRKHTSANSSSFSSNCDNNSARSRLATLARSSASERCRSASSNDACVSFNSCSSACFALTATALAHSASSN</sequence>
<reference evidence="1 2" key="1">
    <citation type="submission" date="2015-07" db="EMBL/GenBank/DDBJ databases">
        <title>The genome of Melipona quadrifasciata.</title>
        <authorList>
            <person name="Pan H."/>
            <person name="Kapheim K."/>
        </authorList>
    </citation>
    <scope>NUCLEOTIDE SEQUENCE [LARGE SCALE GENOMIC DNA]</scope>
    <source>
        <strain evidence="1">0111107301</strain>
        <tissue evidence="1">Whole body</tissue>
    </source>
</reference>
<gene>
    <name evidence="1" type="ORF">WN51_02713</name>
</gene>